<feature type="transmembrane region" description="Helical" evidence="1">
    <location>
        <begin position="67"/>
        <end position="92"/>
    </location>
</feature>
<evidence type="ECO:0000313" key="2">
    <source>
        <dbReference type="EMBL" id="GFO63291.1"/>
    </source>
</evidence>
<evidence type="ECO:0000313" key="4">
    <source>
        <dbReference type="Proteomes" id="UP000568888"/>
    </source>
</evidence>
<feature type="transmembrane region" description="Helical" evidence="1">
    <location>
        <begin position="173"/>
        <end position="191"/>
    </location>
</feature>
<feature type="transmembrane region" description="Helical" evidence="1">
    <location>
        <begin position="104"/>
        <end position="122"/>
    </location>
</feature>
<dbReference type="EMBL" id="BLXY01000002">
    <property type="protein sequence ID" value="GFO63291.1"/>
    <property type="molecule type" value="Genomic_DNA"/>
</dbReference>
<dbReference type="RefSeq" id="WP_183346164.1">
    <property type="nucleotide sequence ID" value="NZ_BLXY01000002.1"/>
</dbReference>
<dbReference type="AlphaFoldDB" id="A0A6V8MTJ2"/>
<keyword evidence="1" id="KW-0812">Transmembrane</keyword>
<dbReference type="PANTHER" id="PTHR34856">
    <property type="entry name" value="PROTEIN NRFD"/>
    <property type="match status" value="1"/>
</dbReference>
<evidence type="ECO:0000313" key="5">
    <source>
        <dbReference type="Proteomes" id="UP000831485"/>
    </source>
</evidence>
<reference evidence="3" key="3">
    <citation type="submission" date="2022-04" db="EMBL/GenBank/DDBJ databases">
        <authorList>
            <person name="Liu G."/>
        </authorList>
    </citation>
    <scope>NUCLEOTIDE SEQUENCE</scope>
    <source>
        <strain evidence="3">RG22</strain>
    </source>
</reference>
<reference evidence="2" key="2">
    <citation type="journal article" date="2021" name="Int. J. Syst. Evol. Microbiol.">
        <title>Geomonas silvestris sp. nov., Geomonas paludis sp. nov. and Geomonas limicola sp. nov., isolated from terrestrial environments, and emended description of the genus Geomonas.</title>
        <authorList>
            <person name="Itoh H."/>
            <person name="Xu Z."/>
            <person name="Masuda Y."/>
            <person name="Ushijima N."/>
            <person name="Hayakawa C."/>
            <person name="Shiratori Y."/>
            <person name="Senoo K."/>
        </authorList>
    </citation>
    <scope>NUCLEOTIDE SEQUENCE</scope>
    <source>
        <strain evidence="2">Red736</strain>
    </source>
</reference>
<sequence length="341" mass="36490">MSLAQSRLHVGREMSPGLALQIGEGAAQQVKHAEPDAGGIVPLWRQVPSQHRTDHNYYDLALLKEPVWIWSVPAYFYMGGVAGGSAMLAAALHGKKRLRRLANWCRFLAFLGTTIGPVLLTYDLGKMSRFLNMLRVLRPSSPMSIGSWSLAGTGMMAALSLLQGDRSGAVTRYGTAVGGLLVAGYTGVLLGNTANPLWRERRLLLPALFMSSAAASTAGVLQMMPLDEREEKVVQRFGMVGKAGEAACMVAMQRNDATVPEVAAAAREGKGGVLWTAAKAALVSGILVELLPVRSPLKRKVSGALTTIGAICLRFALLESGKAAAREPQTTINVQRRRMKG</sequence>
<keyword evidence="5" id="KW-1185">Reference proteome</keyword>
<accession>A0A6V8MTJ2</accession>
<dbReference type="Pfam" id="PF14589">
    <property type="entry name" value="NrfD_2"/>
    <property type="match status" value="1"/>
</dbReference>
<keyword evidence="1" id="KW-0472">Membrane</keyword>
<dbReference type="InterPro" id="IPR052049">
    <property type="entry name" value="Electron_transfer_protein"/>
</dbReference>
<dbReference type="Gene3D" id="1.20.1630.10">
    <property type="entry name" value="Formate dehydrogenase/DMSO reductase domain"/>
    <property type="match status" value="1"/>
</dbReference>
<feature type="transmembrane region" description="Helical" evidence="1">
    <location>
        <begin position="203"/>
        <end position="221"/>
    </location>
</feature>
<name>A0A6V8MTJ2_9BACT</name>
<dbReference type="Proteomes" id="UP000568888">
    <property type="component" value="Unassembled WGS sequence"/>
</dbReference>
<evidence type="ECO:0000313" key="3">
    <source>
        <dbReference type="EMBL" id="UPU38177.1"/>
    </source>
</evidence>
<keyword evidence="1" id="KW-1133">Transmembrane helix</keyword>
<dbReference type="Proteomes" id="UP000831485">
    <property type="component" value="Chromosome"/>
</dbReference>
<proteinExistence type="predicted"/>
<reference evidence="4" key="1">
    <citation type="submission" date="2020-06" db="EMBL/GenBank/DDBJ databases">
        <title>Draft genomic sequecing of Geomonas sp. Red736.</title>
        <authorList>
            <person name="Itoh H."/>
            <person name="Xu Z.X."/>
            <person name="Ushijima N."/>
            <person name="Masuda Y."/>
            <person name="Shiratori Y."/>
            <person name="Senoo K."/>
        </authorList>
    </citation>
    <scope>NUCLEOTIDE SEQUENCE [LARGE SCALE GENOMIC DNA]</scope>
    <source>
        <strain evidence="4">Red736</strain>
    </source>
</reference>
<dbReference type="PANTHER" id="PTHR34856:SF2">
    <property type="entry name" value="PROTEIN NRFD"/>
    <property type="match status" value="1"/>
</dbReference>
<gene>
    <name evidence="3" type="primary">nrfD</name>
    <name evidence="2" type="ORF">GMPD_12100</name>
    <name evidence="3" type="ORF">M1B72_10835</name>
</gene>
<dbReference type="GO" id="GO:0005886">
    <property type="term" value="C:plasma membrane"/>
    <property type="evidence" value="ECO:0007669"/>
    <property type="project" value="TreeGrafter"/>
</dbReference>
<organism evidence="2 4">
    <name type="scientific">Geomonas paludis</name>
    <dbReference type="NCBI Taxonomy" id="2740185"/>
    <lineage>
        <taxon>Bacteria</taxon>
        <taxon>Pseudomonadati</taxon>
        <taxon>Thermodesulfobacteriota</taxon>
        <taxon>Desulfuromonadia</taxon>
        <taxon>Geobacterales</taxon>
        <taxon>Geobacteraceae</taxon>
        <taxon>Geomonas</taxon>
    </lineage>
</organism>
<dbReference type="InterPro" id="IPR032796">
    <property type="entry name" value="NrfD_2"/>
</dbReference>
<protein>
    <submittedName>
        <fullName evidence="2 3">Polysulfide reductase</fullName>
    </submittedName>
</protein>
<evidence type="ECO:0000256" key="1">
    <source>
        <dbReference type="SAM" id="Phobius"/>
    </source>
</evidence>
<dbReference type="EMBL" id="CP096574">
    <property type="protein sequence ID" value="UPU38177.1"/>
    <property type="molecule type" value="Genomic_DNA"/>
</dbReference>